<dbReference type="PROSITE" id="PS50240">
    <property type="entry name" value="TRYPSIN_DOM"/>
    <property type="match status" value="1"/>
</dbReference>
<evidence type="ECO:0000256" key="1">
    <source>
        <dbReference type="ARBA" id="ARBA00024195"/>
    </source>
</evidence>
<dbReference type="STRING" id="69004.A0A182Q4J1"/>
<keyword evidence="2" id="KW-0472">Membrane</keyword>
<accession>A0A182Q4J1</accession>
<evidence type="ECO:0000313" key="5">
    <source>
        <dbReference type="Proteomes" id="UP000075886"/>
    </source>
</evidence>
<dbReference type="InterPro" id="IPR009003">
    <property type="entry name" value="Peptidase_S1_PA"/>
</dbReference>
<dbReference type="Pfam" id="PF00089">
    <property type="entry name" value="Trypsin"/>
    <property type="match status" value="1"/>
</dbReference>
<dbReference type="InterPro" id="IPR051333">
    <property type="entry name" value="CLIP_Serine_Protease"/>
</dbReference>
<dbReference type="InterPro" id="IPR001254">
    <property type="entry name" value="Trypsin_dom"/>
</dbReference>
<dbReference type="InterPro" id="IPR018114">
    <property type="entry name" value="TRYPSIN_HIS"/>
</dbReference>
<evidence type="ECO:0000259" key="3">
    <source>
        <dbReference type="PROSITE" id="PS50240"/>
    </source>
</evidence>
<dbReference type="SMART" id="SM00020">
    <property type="entry name" value="Tryp_SPc"/>
    <property type="match status" value="1"/>
</dbReference>
<evidence type="ECO:0000313" key="4">
    <source>
        <dbReference type="EnsemblMetazoa" id="AFAF002929-PA"/>
    </source>
</evidence>
<organism evidence="4 5">
    <name type="scientific">Anopheles farauti</name>
    <dbReference type="NCBI Taxonomy" id="69004"/>
    <lineage>
        <taxon>Eukaryota</taxon>
        <taxon>Metazoa</taxon>
        <taxon>Ecdysozoa</taxon>
        <taxon>Arthropoda</taxon>
        <taxon>Hexapoda</taxon>
        <taxon>Insecta</taxon>
        <taxon>Pterygota</taxon>
        <taxon>Neoptera</taxon>
        <taxon>Endopterygota</taxon>
        <taxon>Diptera</taxon>
        <taxon>Nematocera</taxon>
        <taxon>Culicoidea</taxon>
        <taxon>Culicidae</taxon>
        <taxon>Anophelinae</taxon>
        <taxon>Anopheles</taxon>
    </lineage>
</organism>
<keyword evidence="2" id="KW-0812">Transmembrane</keyword>
<dbReference type="VEuPathDB" id="VectorBase:AFAF002929"/>
<dbReference type="InterPro" id="IPR043504">
    <property type="entry name" value="Peptidase_S1_PA_chymotrypsin"/>
</dbReference>
<dbReference type="EnsemblMetazoa" id="AFAF002929-RA">
    <property type="protein sequence ID" value="AFAF002929-PA"/>
    <property type="gene ID" value="AFAF002929"/>
</dbReference>
<keyword evidence="2" id="KW-1133">Transmembrane helix</keyword>
<protein>
    <recommendedName>
        <fullName evidence="3">Peptidase S1 domain-containing protein</fullName>
    </recommendedName>
</protein>
<dbReference type="SUPFAM" id="SSF50494">
    <property type="entry name" value="Trypsin-like serine proteases"/>
    <property type="match status" value="1"/>
</dbReference>
<dbReference type="CDD" id="cd00190">
    <property type="entry name" value="Tryp_SPc"/>
    <property type="match status" value="1"/>
</dbReference>
<dbReference type="PROSITE" id="PS00134">
    <property type="entry name" value="TRYPSIN_HIS"/>
    <property type="match status" value="1"/>
</dbReference>
<name>A0A182Q4J1_9DIPT</name>
<dbReference type="Proteomes" id="UP000075886">
    <property type="component" value="Unassembled WGS sequence"/>
</dbReference>
<comment type="similarity">
    <text evidence="1">Belongs to the peptidase S1 family. CLIP subfamily.</text>
</comment>
<keyword evidence="5" id="KW-1185">Reference proteome</keyword>
<dbReference type="PANTHER" id="PTHR24260">
    <property type="match status" value="1"/>
</dbReference>
<sequence>MEAMFDADTLSFRRHQRVGNLLTLMVLAMMGCSVLCMTSDQIQLEPDDIMYEGDPCVMQNQTRGICRPANQCTWAMQKPWPISELVTCSFNMSLPIVCCPVGHDTRSVGLPVAKRISETQCEQYPNSTSLSDHILNGVVAQFGEFPHMAALAYDAPKGEESDGPHLFLCAANLISPRFLLTAAHCLKDRPSFARLGVIELQPVRTVDPPLDIAILNQTLHPDYNPITYHNDIALLELAEPVTGDLPYVDPICLYTSVDTLDTKQTLSVQGWGTQLPGDVEPAKRLMKANVTIVSREECRSLLPPSRRTRNGLHQGQLCALGRDERKQTVTDTCKGDSGGPLELVVDGRHYLVGITSTGFNCGSPIPGIYTEVARYLNWIESIVWPST</sequence>
<dbReference type="PRINTS" id="PR00722">
    <property type="entry name" value="CHYMOTRYPSIN"/>
</dbReference>
<dbReference type="AlphaFoldDB" id="A0A182Q4J1"/>
<dbReference type="InterPro" id="IPR001314">
    <property type="entry name" value="Peptidase_S1A"/>
</dbReference>
<dbReference type="GO" id="GO:0004252">
    <property type="term" value="F:serine-type endopeptidase activity"/>
    <property type="evidence" value="ECO:0007669"/>
    <property type="project" value="InterPro"/>
</dbReference>
<feature type="transmembrane region" description="Helical" evidence="2">
    <location>
        <begin position="21"/>
        <end position="40"/>
    </location>
</feature>
<dbReference type="GO" id="GO:0006508">
    <property type="term" value="P:proteolysis"/>
    <property type="evidence" value="ECO:0007669"/>
    <property type="project" value="InterPro"/>
</dbReference>
<evidence type="ECO:0000256" key="2">
    <source>
        <dbReference type="SAM" id="Phobius"/>
    </source>
</evidence>
<dbReference type="PANTHER" id="PTHR24260:SF147">
    <property type="entry name" value="EG:BACR7A4.3 PROTEIN-RELATED"/>
    <property type="match status" value="1"/>
</dbReference>
<feature type="domain" description="Peptidase S1" evidence="3">
    <location>
        <begin position="134"/>
        <end position="384"/>
    </location>
</feature>
<proteinExistence type="inferred from homology"/>
<reference evidence="4" key="2">
    <citation type="submission" date="2020-05" db="UniProtKB">
        <authorList>
            <consortium name="EnsemblMetazoa"/>
        </authorList>
    </citation>
    <scope>IDENTIFICATION</scope>
    <source>
        <strain evidence="4">FAR1</strain>
    </source>
</reference>
<reference evidence="5" key="1">
    <citation type="submission" date="2014-01" db="EMBL/GenBank/DDBJ databases">
        <title>The Genome Sequence of Anopheles farauti FAR1 (V2).</title>
        <authorList>
            <consortium name="The Broad Institute Genomics Platform"/>
            <person name="Neafsey D.E."/>
            <person name="Besansky N."/>
            <person name="Howell P."/>
            <person name="Walton C."/>
            <person name="Young S.K."/>
            <person name="Zeng Q."/>
            <person name="Gargeya S."/>
            <person name="Fitzgerald M."/>
            <person name="Haas B."/>
            <person name="Abouelleil A."/>
            <person name="Allen A.W."/>
            <person name="Alvarado L."/>
            <person name="Arachchi H.M."/>
            <person name="Berlin A.M."/>
            <person name="Chapman S.B."/>
            <person name="Gainer-Dewar J."/>
            <person name="Goldberg J."/>
            <person name="Griggs A."/>
            <person name="Gujja S."/>
            <person name="Hansen M."/>
            <person name="Howarth C."/>
            <person name="Imamovic A."/>
            <person name="Ireland A."/>
            <person name="Larimer J."/>
            <person name="McCowan C."/>
            <person name="Murphy C."/>
            <person name="Pearson M."/>
            <person name="Poon T.W."/>
            <person name="Priest M."/>
            <person name="Roberts A."/>
            <person name="Saif S."/>
            <person name="Shea T."/>
            <person name="Sisk P."/>
            <person name="Sykes S."/>
            <person name="Wortman J."/>
            <person name="Nusbaum C."/>
            <person name="Birren B."/>
        </authorList>
    </citation>
    <scope>NUCLEOTIDE SEQUENCE [LARGE SCALE GENOMIC DNA]</scope>
    <source>
        <strain evidence="5">FAR1</strain>
    </source>
</reference>
<dbReference type="EMBL" id="AXCN02002154">
    <property type="status" value="NOT_ANNOTATED_CDS"/>
    <property type="molecule type" value="Genomic_DNA"/>
</dbReference>
<dbReference type="Gene3D" id="2.40.10.10">
    <property type="entry name" value="Trypsin-like serine proteases"/>
    <property type="match status" value="1"/>
</dbReference>